<evidence type="ECO:0008006" key="3">
    <source>
        <dbReference type="Google" id="ProtNLM"/>
    </source>
</evidence>
<protein>
    <recommendedName>
        <fullName evidence="3">Ig-like domain-containing protein</fullName>
    </recommendedName>
</protein>
<proteinExistence type="predicted"/>
<dbReference type="EMBL" id="JAAIYO010000003">
    <property type="protein sequence ID" value="MBE4749096.1"/>
    <property type="molecule type" value="Genomic_DNA"/>
</dbReference>
<comment type="caution">
    <text evidence="1">The sequence shown here is derived from an EMBL/GenBank/DDBJ whole genome shotgun (WGS) entry which is preliminary data.</text>
</comment>
<gene>
    <name evidence="1" type="ORF">G4177_13080</name>
</gene>
<evidence type="ECO:0000313" key="1">
    <source>
        <dbReference type="EMBL" id="MBE4749096.1"/>
    </source>
</evidence>
<name>A0ABR9PME0_9BACT</name>
<dbReference type="RefSeq" id="WP_193348499.1">
    <property type="nucleotide sequence ID" value="NZ_CBCSIP010000273.1"/>
</dbReference>
<evidence type="ECO:0000313" key="2">
    <source>
        <dbReference type="Proteomes" id="UP001516472"/>
    </source>
</evidence>
<accession>A0ABR9PME0</accession>
<reference evidence="1 2" key="1">
    <citation type="submission" date="2020-02" db="EMBL/GenBank/DDBJ databases">
        <authorList>
            <person name="Babadi Z.K."/>
            <person name="Risdian C."/>
            <person name="Ebrahimipour G.H."/>
            <person name="Wink J."/>
        </authorList>
    </citation>
    <scope>NUCLEOTIDE SEQUENCE [LARGE SCALE GENOMIC DNA]</scope>
    <source>
        <strain evidence="1 2">ZKHCc1 1396</strain>
    </source>
</reference>
<keyword evidence="2" id="KW-1185">Reference proteome</keyword>
<sequence>MRSHLKRRPSFLSRLVVSAISGFFLGGAVLAHASDSVRTSKEEAPAPSTVSSEQLPSLYPTLVTCLFGDLTTTYTPGITHTPRTSTVSTTGRFSCLTLAGEPVSSATVSTVSPPVTLSCNNPLSEGAAQATLTWSTGETSVLSLNEQKVEVQDATTVQTFSSVVTSGKYAGANVVRTVKYLTADLTANCASPIGLARTHGIATTMAVLKSY</sequence>
<organism evidence="1 2">
    <name type="scientific">Corallococcus soli</name>
    <dbReference type="NCBI Taxonomy" id="2710757"/>
    <lineage>
        <taxon>Bacteria</taxon>
        <taxon>Pseudomonadati</taxon>
        <taxon>Myxococcota</taxon>
        <taxon>Myxococcia</taxon>
        <taxon>Myxococcales</taxon>
        <taxon>Cystobacterineae</taxon>
        <taxon>Myxococcaceae</taxon>
        <taxon>Corallococcus</taxon>
    </lineage>
</organism>
<dbReference type="Proteomes" id="UP001516472">
    <property type="component" value="Unassembled WGS sequence"/>
</dbReference>